<keyword evidence="2" id="KW-1185">Reference proteome</keyword>
<comment type="caution">
    <text evidence="1">The sequence shown here is derived from an EMBL/GenBank/DDBJ whole genome shotgun (WGS) entry which is preliminary data.</text>
</comment>
<name>A0ACC1T0T7_9HYPO</name>
<organism evidence="1 2">
    <name type="scientific">Fusarium decemcellulare</name>
    <dbReference type="NCBI Taxonomy" id="57161"/>
    <lineage>
        <taxon>Eukaryota</taxon>
        <taxon>Fungi</taxon>
        <taxon>Dikarya</taxon>
        <taxon>Ascomycota</taxon>
        <taxon>Pezizomycotina</taxon>
        <taxon>Sordariomycetes</taxon>
        <taxon>Hypocreomycetidae</taxon>
        <taxon>Hypocreales</taxon>
        <taxon>Nectriaceae</taxon>
        <taxon>Fusarium</taxon>
        <taxon>Fusarium decemcellulare species complex</taxon>
    </lineage>
</organism>
<accession>A0ACC1T0T7</accession>
<reference evidence="1" key="1">
    <citation type="submission" date="2022-08" db="EMBL/GenBank/DDBJ databases">
        <title>Genome Sequence of Fusarium decemcellulare.</title>
        <authorList>
            <person name="Buettner E."/>
        </authorList>
    </citation>
    <scope>NUCLEOTIDE SEQUENCE</scope>
    <source>
        <strain evidence="1">Babe19</strain>
    </source>
</reference>
<protein>
    <submittedName>
        <fullName evidence="1">Uncharacterized protein</fullName>
    </submittedName>
</protein>
<evidence type="ECO:0000313" key="2">
    <source>
        <dbReference type="Proteomes" id="UP001148629"/>
    </source>
</evidence>
<dbReference type="EMBL" id="JANRMS010000004">
    <property type="protein sequence ID" value="KAJ3550260.1"/>
    <property type="molecule type" value="Genomic_DNA"/>
</dbReference>
<gene>
    <name evidence="1" type="ORF">NM208_g73</name>
</gene>
<evidence type="ECO:0000313" key="1">
    <source>
        <dbReference type="EMBL" id="KAJ3550260.1"/>
    </source>
</evidence>
<proteinExistence type="predicted"/>
<dbReference type="Proteomes" id="UP001148629">
    <property type="component" value="Unassembled WGS sequence"/>
</dbReference>
<sequence>MDPLEPPLLKPRVPIFGHIISMMTEKAGFYRRLFKERRMPICTLPILNGKLYVINSPSLIQAALRNNDISFDPFIIEFSKGMFGQTKRQVEIISREAVMKELLDIITSTLLGDPLHRLNVVALEKMMGHINAIQPNSSVAVPDSFLWIRDIMTEATALAIFGAKNPLTAEHGHLLWTFDKGAALLAIDVAPGLMAREAMAARSELNKLFLPYYEGRCEERPDVSDIIRKRTAVLRGAGFNDEDLAVQELMLPWVGSTNTIPALFWLFVNLFSRPQYLERVKDEMEAITTVENGLNGRKAMVDSSKFEKHCPVLNACYQETLRMYLHSVGNRRAMNDTKIQDLDGREYLLKKGTNVQWPPGVTHFMDSPTAQEEKARRGALLPFGGGRHLCPGRKFAFAEILGFAGVLALGFEVEGLVLPESVDPIFGSAPRQPEWGTSDHGFNLPVEAPLSVIGRVITAETPEQLPGLILAEEEVKLSRAKRLTITFLILVSNLTQFISMFSTVAAGFELSTILGRPVGPGQANWMAAAYSLTQSAFVLISGRLGAIYGHQKLLLLGGTIIVIFSVVNAFCNTYNSFVAVRALTGVGGGILMPNAVATLTIMVPPGKARNFTLATFAASPPVGALIGALMIGAFLQYSEWKWHFISIACIGTASLSGLFFAFPHEQPVDKGGRIDYIGIILGLGGLFLFNLAWNQAPSVGWATSYVIVMLVLSLILIVCFFIWEAKWAKEPIMPPTIFKGRSFKALTIVVLFIYMSVGITLWYMVAWQQLVRGWTVLHVAVGWIPYGIGASLAVTLAAWLIPRLEAQHILAIGCLVSLVATVLLATMPEQQLYWAQVFPSTVLGSFCPDFVYVAAQVIASNSVGKKEQGVAGSLVGTLNLYGNSLGLGFAGTIEAEVARHRSNEVLGFRTALWFGATLSFVALVMDLALVRMEKEDHEGWKSTDAVNNQVMEDVERDRGV</sequence>